<evidence type="ECO:0000256" key="3">
    <source>
        <dbReference type="ARBA" id="ARBA00022475"/>
    </source>
</evidence>
<dbReference type="PANTHER" id="PTHR30043">
    <property type="entry name" value="PHOSPHONATES TRANSPORT SYSTEM PERMEASE PROTEIN"/>
    <property type="match status" value="1"/>
</dbReference>
<feature type="transmembrane region" description="Helical" evidence="7">
    <location>
        <begin position="246"/>
        <end position="266"/>
    </location>
</feature>
<comment type="subcellular location">
    <subcellularLocation>
        <location evidence="1 7">Cell membrane</location>
        <topology evidence="1 7">Multi-pass membrane protein</topology>
    </subcellularLocation>
</comment>
<sequence>MSMTDAQARQQAARQGQWRRLPLIESRRLRWALALGCVVYLMLALASVEVNWARVAEGAGRALNFLGAFLQPDFVSRQSDILAGLMESLTMTLTSTVIGVLLAIPVGLGAARNIAPLPIYAVCRAIIAVSRTFQEVIIAILFVVMFGFGPFAGMLTLAFATIGFMAKLLAEDIEDLDWKQVEAVRATGASWWQTMNHAVQPQVMPRLIGLSMYRLDINFRESSVIGIVGAGGIGATLNTSLSRYEYGTSAAILLIIIAIVLMSEYASSHVRRWTQ</sequence>
<feature type="transmembrane region" description="Helical" evidence="7">
    <location>
        <begin position="93"/>
        <end position="115"/>
    </location>
</feature>
<keyword evidence="2 7" id="KW-0813">Transport</keyword>
<dbReference type="PANTHER" id="PTHR30043:SF1">
    <property type="entry name" value="ABC TRANSPORT SYSTEM PERMEASE PROTEIN P69"/>
    <property type="match status" value="1"/>
</dbReference>
<dbReference type="CDD" id="cd06261">
    <property type="entry name" value="TM_PBP2"/>
    <property type="match status" value="1"/>
</dbReference>
<evidence type="ECO:0000259" key="8">
    <source>
        <dbReference type="PROSITE" id="PS50928"/>
    </source>
</evidence>
<feature type="transmembrane region" description="Helical" evidence="7">
    <location>
        <begin position="29"/>
        <end position="48"/>
    </location>
</feature>
<keyword evidence="5 7" id="KW-1133">Transmembrane helix</keyword>
<keyword evidence="10" id="KW-1185">Reference proteome</keyword>
<accession>A0ABW8BT10</accession>
<evidence type="ECO:0000256" key="4">
    <source>
        <dbReference type="ARBA" id="ARBA00022692"/>
    </source>
</evidence>
<dbReference type="InterPro" id="IPR005769">
    <property type="entry name" value="PhnE/PtxC"/>
</dbReference>
<dbReference type="SUPFAM" id="SSF161098">
    <property type="entry name" value="MetI-like"/>
    <property type="match status" value="1"/>
</dbReference>
<gene>
    <name evidence="9" type="primary">phnE</name>
    <name evidence="9" type="ORF">ACIGG6_08640</name>
</gene>
<evidence type="ECO:0000256" key="5">
    <source>
        <dbReference type="ARBA" id="ARBA00022989"/>
    </source>
</evidence>
<evidence type="ECO:0000256" key="2">
    <source>
        <dbReference type="ARBA" id="ARBA00022448"/>
    </source>
</evidence>
<evidence type="ECO:0000256" key="7">
    <source>
        <dbReference type="RuleBase" id="RU363032"/>
    </source>
</evidence>
<protein>
    <submittedName>
        <fullName evidence="9">Phosphonate ABC transporter, permease protein PhnE</fullName>
    </submittedName>
</protein>
<proteinExistence type="inferred from homology"/>
<reference evidence="9 10" key="1">
    <citation type="submission" date="2024-10" db="EMBL/GenBank/DDBJ databases">
        <title>The Natural Products Discovery Center: Release of the First 8490 Sequenced Strains for Exploring Actinobacteria Biosynthetic Diversity.</title>
        <authorList>
            <person name="Kalkreuter E."/>
            <person name="Kautsar S.A."/>
            <person name="Yang D."/>
            <person name="Bader C.D."/>
            <person name="Teijaro C.N."/>
            <person name="Fluegel L."/>
            <person name="Davis C.M."/>
            <person name="Simpson J.R."/>
            <person name="Lauterbach L."/>
            <person name="Steele A.D."/>
            <person name="Gui C."/>
            <person name="Meng S."/>
            <person name="Li G."/>
            <person name="Viehrig K."/>
            <person name="Ye F."/>
            <person name="Su P."/>
            <person name="Kiefer A.F."/>
            <person name="Nichols A."/>
            <person name="Cepeda A.J."/>
            <person name="Yan W."/>
            <person name="Fan B."/>
            <person name="Jiang Y."/>
            <person name="Adhikari A."/>
            <person name="Zheng C.-J."/>
            <person name="Schuster L."/>
            <person name="Cowan T.M."/>
            <person name="Smanski M.J."/>
            <person name="Chevrette M.G."/>
            <person name="De Carvalho L.P.S."/>
            <person name="Shen B."/>
        </authorList>
    </citation>
    <scope>NUCLEOTIDE SEQUENCE [LARGE SCALE GENOMIC DNA]</scope>
    <source>
        <strain evidence="9 10">NPDC077409</strain>
    </source>
</reference>
<evidence type="ECO:0000256" key="1">
    <source>
        <dbReference type="ARBA" id="ARBA00004651"/>
    </source>
</evidence>
<comment type="similarity">
    <text evidence="7">Belongs to the binding-protein-dependent transport system permease family.</text>
</comment>
<keyword evidence="6 7" id="KW-0472">Membrane</keyword>
<dbReference type="Pfam" id="PF00528">
    <property type="entry name" value="BPD_transp_1"/>
    <property type="match status" value="1"/>
</dbReference>
<dbReference type="PROSITE" id="PS50928">
    <property type="entry name" value="ABC_TM1"/>
    <property type="match status" value="1"/>
</dbReference>
<dbReference type="EMBL" id="JBITWC010000011">
    <property type="protein sequence ID" value="MFI8750059.1"/>
    <property type="molecule type" value="Genomic_DNA"/>
</dbReference>
<dbReference type="InterPro" id="IPR000515">
    <property type="entry name" value="MetI-like"/>
</dbReference>
<dbReference type="NCBIfam" id="TIGR01097">
    <property type="entry name" value="PhnE"/>
    <property type="match status" value="1"/>
</dbReference>
<dbReference type="Proteomes" id="UP001614338">
    <property type="component" value="Unassembled WGS sequence"/>
</dbReference>
<comment type="caution">
    <text evidence="9">The sequence shown here is derived from an EMBL/GenBank/DDBJ whole genome shotgun (WGS) entry which is preliminary data.</text>
</comment>
<dbReference type="Gene3D" id="1.10.3720.10">
    <property type="entry name" value="MetI-like"/>
    <property type="match status" value="1"/>
</dbReference>
<evidence type="ECO:0000313" key="9">
    <source>
        <dbReference type="EMBL" id="MFI8750059.1"/>
    </source>
</evidence>
<keyword evidence="4 7" id="KW-0812">Transmembrane</keyword>
<dbReference type="InterPro" id="IPR035906">
    <property type="entry name" value="MetI-like_sf"/>
</dbReference>
<organism evidence="9 10">
    <name type="scientific">Vreelandella lionensis</name>
    <dbReference type="NCBI Taxonomy" id="1144478"/>
    <lineage>
        <taxon>Bacteria</taxon>
        <taxon>Pseudomonadati</taxon>
        <taxon>Pseudomonadota</taxon>
        <taxon>Gammaproteobacteria</taxon>
        <taxon>Oceanospirillales</taxon>
        <taxon>Halomonadaceae</taxon>
        <taxon>Vreelandella</taxon>
    </lineage>
</organism>
<evidence type="ECO:0000256" key="6">
    <source>
        <dbReference type="ARBA" id="ARBA00023136"/>
    </source>
</evidence>
<evidence type="ECO:0000313" key="10">
    <source>
        <dbReference type="Proteomes" id="UP001614338"/>
    </source>
</evidence>
<dbReference type="RefSeq" id="WP_399843930.1">
    <property type="nucleotide sequence ID" value="NZ_JBITWC010000011.1"/>
</dbReference>
<feature type="transmembrane region" description="Helical" evidence="7">
    <location>
        <begin position="136"/>
        <end position="166"/>
    </location>
</feature>
<keyword evidence="3" id="KW-1003">Cell membrane</keyword>
<name>A0ABW8BT10_9GAMM</name>
<feature type="domain" description="ABC transmembrane type-1" evidence="8">
    <location>
        <begin position="85"/>
        <end position="267"/>
    </location>
</feature>